<dbReference type="AlphaFoldDB" id="A0A7R9P4X5"/>
<proteinExistence type="predicted"/>
<organism evidence="1">
    <name type="scientific">Timema californicum</name>
    <name type="common">California timema</name>
    <name type="synonym">Walking stick</name>
    <dbReference type="NCBI Taxonomy" id="61474"/>
    <lineage>
        <taxon>Eukaryota</taxon>
        <taxon>Metazoa</taxon>
        <taxon>Ecdysozoa</taxon>
        <taxon>Arthropoda</taxon>
        <taxon>Hexapoda</taxon>
        <taxon>Insecta</taxon>
        <taxon>Pterygota</taxon>
        <taxon>Neoptera</taxon>
        <taxon>Polyneoptera</taxon>
        <taxon>Phasmatodea</taxon>
        <taxon>Timematodea</taxon>
        <taxon>Timematoidea</taxon>
        <taxon>Timematidae</taxon>
        <taxon>Timema</taxon>
    </lineage>
</organism>
<accession>A0A7R9P4X5</accession>
<dbReference type="EMBL" id="OE179938">
    <property type="protein sequence ID" value="CAD7570172.1"/>
    <property type="molecule type" value="Genomic_DNA"/>
</dbReference>
<protein>
    <submittedName>
        <fullName evidence="1">(California timema) hypothetical protein</fullName>
    </submittedName>
</protein>
<reference evidence="1" key="1">
    <citation type="submission" date="2020-11" db="EMBL/GenBank/DDBJ databases">
        <authorList>
            <person name="Tran Van P."/>
        </authorList>
    </citation>
    <scope>NUCLEOTIDE SEQUENCE</scope>
</reference>
<sequence>MWAHLLERVWTLISGRGAAVSLYSYIWKLTPRDGKRARLPWPRSPMSYPAVIQHQRSHGATVLVATQLAASEVAQCDTAFRVLSTTATCLPGFSFVLPVIRVHPCLFAFQEQARLLVLKCDCFFNADFIKKRWKS</sequence>
<name>A0A7R9P4X5_TIMCA</name>
<gene>
    <name evidence="1" type="ORF">TCMB3V08_LOCUS2877</name>
</gene>
<evidence type="ECO:0000313" key="1">
    <source>
        <dbReference type="EMBL" id="CAD7570172.1"/>
    </source>
</evidence>